<dbReference type="EMBL" id="PVBT01000002">
    <property type="protein sequence ID" value="PRD55231.1"/>
    <property type="molecule type" value="Genomic_DNA"/>
</dbReference>
<keyword evidence="4" id="KW-1185">Reference proteome</keyword>
<dbReference type="InterPro" id="IPR044153">
    <property type="entry name" value="PIN_Pae0151-like"/>
</dbReference>
<keyword evidence="1" id="KW-0460">Magnesium</keyword>
<protein>
    <submittedName>
        <fullName evidence="3">PIN domain nuclease</fullName>
    </submittedName>
</protein>
<proteinExistence type="predicted"/>
<evidence type="ECO:0000313" key="3">
    <source>
        <dbReference type="EMBL" id="PRD55231.1"/>
    </source>
</evidence>
<dbReference type="AlphaFoldDB" id="A0A2S9JPX1"/>
<dbReference type="InterPro" id="IPR051619">
    <property type="entry name" value="TypeII_TA_RNase_PINc/VapC"/>
</dbReference>
<dbReference type="SUPFAM" id="SSF88723">
    <property type="entry name" value="PIN domain-like"/>
    <property type="match status" value="1"/>
</dbReference>
<gene>
    <name evidence="3" type="ORF">C5750_08655</name>
</gene>
<dbReference type="RefSeq" id="WP_105733460.1">
    <property type="nucleotide sequence ID" value="NZ_PVBT01000002.1"/>
</dbReference>
<dbReference type="InterPro" id="IPR029060">
    <property type="entry name" value="PIN-like_dom_sf"/>
</dbReference>
<name>A0A2S9JPX1_9HYPH</name>
<evidence type="ECO:0000313" key="4">
    <source>
        <dbReference type="Proteomes" id="UP000238563"/>
    </source>
</evidence>
<dbReference type="Proteomes" id="UP000238563">
    <property type="component" value="Unassembled WGS sequence"/>
</dbReference>
<comment type="caution">
    <text evidence="3">The sequence shown here is derived from an EMBL/GenBank/DDBJ whole genome shotgun (WGS) entry which is preliminary data.</text>
</comment>
<dbReference type="PANTHER" id="PTHR35901">
    <property type="entry name" value="RIBONUCLEASE VAPC3"/>
    <property type="match status" value="1"/>
</dbReference>
<evidence type="ECO:0000259" key="2">
    <source>
        <dbReference type="Pfam" id="PF01850"/>
    </source>
</evidence>
<dbReference type="PANTHER" id="PTHR35901:SF1">
    <property type="entry name" value="EXONUCLEASE VAPC9"/>
    <property type="match status" value="1"/>
</dbReference>
<feature type="domain" description="PIN" evidence="2">
    <location>
        <begin position="5"/>
        <end position="122"/>
    </location>
</feature>
<sequence>METLIIDASIAIKWVIEEEGTEQALRLRGRYYFAAPDLIVAECANILWKKVQRNELTLEEAQLASRLLQQADIELIGMRGLLEEATRLAVLLGHPAYDCIYLALAKQRQCLFVTADEKLLRIVREKASKEIAALCRLIHQIGFTG</sequence>
<dbReference type="Pfam" id="PF01850">
    <property type="entry name" value="PIN"/>
    <property type="match status" value="1"/>
</dbReference>
<reference evidence="3 4" key="1">
    <citation type="submission" date="2018-02" db="EMBL/GenBank/DDBJ databases">
        <title>The draft genome of Phyllobacterium myrsinacearum DSM5892.</title>
        <authorList>
            <person name="Li L."/>
            <person name="Liu L."/>
            <person name="Zhang X."/>
            <person name="Wang T."/>
        </authorList>
    </citation>
    <scope>NUCLEOTIDE SEQUENCE [LARGE SCALE GENOMIC DNA]</scope>
    <source>
        <strain evidence="3 4">DSM 5892</strain>
    </source>
</reference>
<evidence type="ECO:0000256" key="1">
    <source>
        <dbReference type="ARBA" id="ARBA00022842"/>
    </source>
</evidence>
<organism evidence="3 4">
    <name type="scientific">Phyllobacterium myrsinacearum</name>
    <dbReference type="NCBI Taxonomy" id="28101"/>
    <lineage>
        <taxon>Bacteria</taxon>
        <taxon>Pseudomonadati</taxon>
        <taxon>Pseudomonadota</taxon>
        <taxon>Alphaproteobacteria</taxon>
        <taxon>Hyphomicrobiales</taxon>
        <taxon>Phyllobacteriaceae</taxon>
        <taxon>Phyllobacterium</taxon>
    </lineage>
</organism>
<dbReference type="CDD" id="cd09873">
    <property type="entry name" value="PIN_Pae0151-like"/>
    <property type="match status" value="1"/>
</dbReference>
<dbReference type="OrthoDB" id="1524147at2"/>
<dbReference type="InterPro" id="IPR002716">
    <property type="entry name" value="PIN_dom"/>
</dbReference>
<dbReference type="Gene3D" id="3.40.50.1010">
    <property type="entry name" value="5'-nuclease"/>
    <property type="match status" value="1"/>
</dbReference>
<accession>A0A2S9JPX1</accession>